<dbReference type="OrthoDB" id="6813549at2"/>
<dbReference type="Pfam" id="PF00535">
    <property type="entry name" value="Glycos_transf_2"/>
    <property type="match status" value="1"/>
</dbReference>
<accession>A0A1S8Y951</accession>
<evidence type="ECO:0000256" key="1">
    <source>
        <dbReference type="ARBA" id="ARBA00022676"/>
    </source>
</evidence>
<gene>
    <name evidence="5" type="ORF">BTJ39_22050</name>
</gene>
<dbReference type="InterPro" id="IPR001173">
    <property type="entry name" value="Glyco_trans_2-like"/>
</dbReference>
<dbReference type="RefSeq" id="WP_078004836.1">
    <property type="nucleotide sequence ID" value="NZ_MRUL01000027.1"/>
</dbReference>
<comment type="caution">
    <text evidence="5">The sequence shown here is derived from an EMBL/GenBank/DDBJ whole genome shotgun (WGS) entry which is preliminary data.</text>
</comment>
<proteinExistence type="predicted"/>
<dbReference type="InterPro" id="IPR029063">
    <property type="entry name" value="SAM-dependent_MTases_sf"/>
</dbReference>
<evidence type="ECO:0000259" key="3">
    <source>
        <dbReference type="Pfam" id="PF00535"/>
    </source>
</evidence>
<evidence type="ECO:0000259" key="4">
    <source>
        <dbReference type="Pfam" id="PF05050"/>
    </source>
</evidence>
<feature type="domain" description="Methyltransferase FkbM" evidence="4">
    <location>
        <begin position="559"/>
        <end position="696"/>
    </location>
</feature>
<dbReference type="InterPro" id="IPR029044">
    <property type="entry name" value="Nucleotide-diphossugar_trans"/>
</dbReference>
<dbReference type="PANTHER" id="PTHR22916">
    <property type="entry name" value="GLYCOSYLTRANSFERASE"/>
    <property type="match status" value="1"/>
</dbReference>
<evidence type="ECO:0008006" key="7">
    <source>
        <dbReference type="Google" id="ProtNLM"/>
    </source>
</evidence>
<dbReference type="AlphaFoldDB" id="A0A1S8Y951"/>
<name>A0A1S8Y951_9GAMM</name>
<dbReference type="SUPFAM" id="SSF53448">
    <property type="entry name" value="Nucleotide-diphospho-sugar transferases"/>
    <property type="match status" value="1"/>
</dbReference>
<dbReference type="InterPro" id="IPR006342">
    <property type="entry name" value="FkbM_mtfrase"/>
</dbReference>
<evidence type="ECO:0000256" key="2">
    <source>
        <dbReference type="ARBA" id="ARBA00022679"/>
    </source>
</evidence>
<keyword evidence="6" id="KW-1185">Reference proteome</keyword>
<feature type="domain" description="Glycosyltransferase 2-like" evidence="3">
    <location>
        <begin position="9"/>
        <end position="128"/>
    </location>
</feature>
<dbReference type="NCBIfam" id="TIGR01444">
    <property type="entry name" value="fkbM_fam"/>
    <property type="match status" value="1"/>
</dbReference>
<reference evidence="5 6" key="1">
    <citation type="submission" date="2016-12" db="EMBL/GenBank/DDBJ databases">
        <title>Izhakiella australiana sp. nov. of genus Izhakiella isolated from Australian desert.</title>
        <authorList>
            <person name="Ji M."/>
        </authorList>
    </citation>
    <scope>NUCLEOTIDE SEQUENCE [LARGE SCALE GENOMIC DNA]</scope>
    <source>
        <strain evidence="5 6">D4N98</strain>
    </source>
</reference>
<dbReference type="Gene3D" id="3.90.550.10">
    <property type="entry name" value="Spore Coat Polysaccharide Biosynthesis Protein SpsA, Chain A"/>
    <property type="match status" value="1"/>
</dbReference>
<evidence type="ECO:0000313" key="6">
    <source>
        <dbReference type="Proteomes" id="UP000190667"/>
    </source>
</evidence>
<dbReference type="PANTHER" id="PTHR22916:SF51">
    <property type="entry name" value="GLYCOSYLTRANSFERASE EPSH-RELATED"/>
    <property type="match status" value="1"/>
</dbReference>
<protein>
    <recommendedName>
        <fullName evidence="7">FkbM family methyltransferase</fullName>
    </recommendedName>
</protein>
<organism evidence="5 6">
    <name type="scientific">Izhakiella australiensis</name>
    <dbReference type="NCBI Taxonomy" id="1926881"/>
    <lineage>
        <taxon>Bacteria</taxon>
        <taxon>Pseudomonadati</taxon>
        <taxon>Pseudomonadota</taxon>
        <taxon>Gammaproteobacteria</taxon>
        <taxon>Enterobacterales</taxon>
        <taxon>Erwiniaceae</taxon>
        <taxon>Izhakiella</taxon>
    </lineage>
</organism>
<dbReference type="CDD" id="cd00761">
    <property type="entry name" value="Glyco_tranf_GTA_type"/>
    <property type="match status" value="1"/>
</dbReference>
<dbReference type="STRING" id="1926881.BTJ39_22050"/>
<sequence>MSEQTSKISVILPVYGGEKYLKQCLDSVLTQTYTNLEIIIVNDGSPDGCPAIIDQYASKDKRIVAIHKENQGYGAAINSGLEIATGEFVAVIETDDWVQLDMFERLIIAYDKKPNPIIKATFSRISNEVCINTQSLSHIAEFDDDNLAEVIPETSVELFLLESSIWSALYKRSFLTDNFIKFYESPGASYQDMPFKFICYAIADKVTLLNISVYNYRVMNSGSSSASADRALISFNNYDIIKNYLVASGKFPFYIDHFYFHHMFDLVFHSARLKGQGLKEYRDKAIAIFEQAKSEGFEPQKSDIVFSPDTNDYYHNHVLPVYNELMRNGVINPVSSKNKVRRFIINKIRYLANKILIEPLLSSLSSKFDSSFSSMSNRVSEKIDILDSNTVKYDELKQIIDDVNALKSTLIGNDNSNGQHNRGLLKETVLVHVAPTDQFYYYMKTYAERISELRSDFRKGLDEFSLLNERKLFGFYEILPYFKHTGINLSLPLSLTLFTDEDRVVLSNFQSIIDVEKNNYSHLDTTELPVTLATNYYKSGLKYLPNGLTEKFKGSVAIDCGAWVGDTSIMFASFGFQSVIALEPIADNYNCMLRNIERNKQYLGDIIKPLNVAVGDTEGHLSMVKVGDDGVGSCVVDDDAADMKVKSITIDSLSGDERIGMIKFDVEGYELMALRGGEETIRKHKPVLLISVYHLWLQPEQIFDCKKFVEGLNLDYKFKLVHVQPERDLIYEYMLVCW</sequence>
<dbReference type="Gene3D" id="3.40.50.150">
    <property type="entry name" value="Vaccinia Virus protein VP39"/>
    <property type="match status" value="1"/>
</dbReference>
<keyword evidence="1" id="KW-0328">Glycosyltransferase</keyword>
<evidence type="ECO:0000313" key="5">
    <source>
        <dbReference type="EMBL" id="OON35649.1"/>
    </source>
</evidence>
<dbReference type="GO" id="GO:0016758">
    <property type="term" value="F:hexosyltransferase activity"/>
    <property type="evidence" value="ECO:0007669"/>
    <property type="project" value="UniProtKB-ARBA"/>
</dbReference>
<keyword evidence="2" id="KW-0808">Transferase</keyword>
<dbReference type="Pfam" id="PF05050">
    <property type="entry name" value="Methyltransf_21"/>
    <property type="match status" value="1"/>
</dbReference>
<dbReference type="SUPFAM" id="SSF53335">
    <property type="entry name" value="S-adenosyl-L-methionine-dependent methyltransferases"/>
    <property type="match status" value="1"/>
</dbReference>
<dbReference type="EMBL" id="MRUL01000027">
    <property type="protein sequence ID" value="OON35649.1"/>
    <property type="molecule type" value="Genomic_DNA"/>
</dbReference>
<dbReference type="Proteomes" id="UP000190667">
    <property type="component" value="Unassembled WGS sequence"/>
</dbReference>